<feature type="transmembrane region" description="Helical" evidence="1">
    <location>
        <begin position="197"/>
        <end position="219"/>
    </location>
</feature>
<feature type="transmembrane region" description="Helical" evidence="1">
    <location>
        <begin position="126"/>
        <end position="148"/>
    </location>
</feature>
<organism evidence="2 3">
    <name type="scientific">Fusobacterium nucleatum subsp. nucleatum (strain ATCC 23726 / VPI 4351)</name>
    <dbReference type="NCBI Taxonomy" id="525283"/>
    <lineage>
        <taxon>Bacteria</taxon>
        <taxon>Fusobacteriati</taxon>
        <taxon>Fusobacteriota</taxon>
        <taxon>Fusobacteriia</taxon>
        <taxon>Fusobacteriales</taxon>
        <taxon>Fusobacteriaceae</taxon>
        <taxon>Fusobacterium</taxon>
    </lineage>
</organism>
<evidence type="ECO:0000313" key="3">
    <source>
        <dbReference type="Proteomes" id="UP000003643"/>
    </source>
</evidence>
<sequence>MEELLNYLKEFLFKIFKNKWKALIIYIIILLTISFKGFFSEGLNTLNSNNILSFYNLPKEIVGIKYIEFWQFLFGVLLIIGMTIYPKIFLKKYLILKIIFEIVFTLFNTIIIGLIMGKFFKNNNFIRFLIIHPETFYIVWLLFFSAVLEIKDIKESYYWLEIYWLKFIRKLKEISNYIKISKVRLKKKIKKMRFNELLCYLIIVIYYTLLITIFFLLLFYNNIYLFNKILVMLILLIMLKTFYIYKLKIFILFKSMGISVLVLIPLYSFFNITNKGPEDKRIYLYLEKEQGIIDVLVYQKEEDYVMQNAKIIKTYSNKKILILDTRSFYILNKEEIYNKEIKVENFDNIEKGIVMDNEEAKIKLEL</sequence>
<feature type="transmembrane region" description="Helical" evidence="1">
    <location>
        <begin position="225"/>
        <end position="244"/>
    </location>
</feature>
<keyword evidence="1" id="KW-0812">Transmembrane</keyword>
<gene>
    <name evidence="2" type="ORF">HMPREF0397_0326</name>
</gene>
<dbReference type="RefSeq" id="WP_005902074.1">
    <property type="nucleotide sequence ID" value="NZ_ADVK01000010.1"/>
</dbReference>
<feature type="transmembrane region" description="Helical" evidence="1">
    <location>
        <begin position="251"/>
        <end position="270"/>
    </location>
</feature>
<comment type="caution">
    <text evidence="2">The sequence shown here is derived from an EMBL/GenBank/DDBJ whole genome shotgun (WGS) entry which is preliminary data.</text>
</comment>
<feature type="transmembrane region" description="Helical" evidence="1">
    <location>
        <begin position="69"/>
        <end position="86"/>
    </location>
</feature>
<dbReference type="Proteomes" id="UP000003643">
    <property type="component" value="Unassembled WGS sequence"/>
</dbReference>
<dbReference type="AlphaFoldDB" id="D5RAU1"/>
<accession>D5RAU1</accession>
<proteinExistence type="predicted"/>
<dbReference type="EMBL" id="ADVK01000010">
    <property type="protein sequence ID" value="EFG96184.1"/>
    <property type="molecule type" value="Genomic_DNA"/>
</dbReference>
<name>D5RAU1_FUSN2</name>
<evidence type="ECO:0000256" key="1">
    <source>
        <dbReference type="SAM" id="Phobius"/>
    </source>
</evidence>
<protein>
    <submittedName>
        <fullName evidence="2">Uncharacterized protein</fullName>
    </submittedName>
</protein>
<feature type="transmembrane region" description="Helical" evidence="1">
    <location>
        <begin position="20"/>
        <end position="39"/>
    </location>
</feature>
<reference evidence="2 3" key="1">
    <citation type="submission" date="2010-04" db="EMBL/GenBank/DDBJ databases">
        <authorList>
            <person name="Qin X."/>
            <person name="Bachman B."/>
            <person name="Battles P."/>
            <person name="Bell A."/>
            <person name="Bess C."/>
            <person name="Bickham C."/>
            <person name="Chaboub L."/>
            <person name="Chen D."/>
            <person name="Coyle M."/>
            <person name="Deiros D.R."/>
            <person name="Dinh H."/>
            <person name="Forbes L."/>
            <person name="Fowler G."/>
            <person name="Francisco L."/>
            <person name="Fu Q."/>
            <person name="Gubbala S."/>
            <person name="Hale W."/>
            <person name="Han Y."/>
            <person name="Hemphill L."/>
            <person name="Highlander S.K."/>
            <person name="Hirani K."/>
            <person name="Hogues M."/>
            <person name="Jackson L."/>
            <person name="Jakkamsetti A."/>
            <person name="Javaid M."/>
            <person name="Jiang H."/>
            <person name="Korchina V."/>
            <person name="Kovar C."/>
            <person name="Lara F."/>
            <person name="Lee S."/>
            <person name="Mata R."/>
            <person name="Mathew T."/>
            <person name="Moen C."/>
            <person name="Morales K."/>
            <person name="Munidasa M."/>
            <person name="Nazareth L."/>
            <person name="Ngo R."/>
            <person name="Nguyen L."/>
            <person name="Okwuonu G."/>
            <person name="Ongeri F."/>
            <person name="Patil S."/>
            <person name="Petrosino J."/>
            <person name="Pham C."/>
            <person name="Pham P."/>
            <person name="Pu L.-L."/>
            <person name="Puazo M."/>
            <person name="Raj R."/>
            <person name="Reid J."/>
            <person name="Rouhana J."/>
            <person name="Saada N."/>
            <person name="Shang Y."/>
            <person name="Simmons D."/>
            <person name="Thornton R."/>
            <person name="Warren J."/>
            <person name="Weissenberger G."/>
            <person name="Zhang J."/>
            <person name="Zhang L."/>
            <person name="Zhou C."/>
            <person name="Zhu D."/>
            <person name="Muzny D."/>
            <person name="Worley K."/>
            <person name="Gibbs R."/>
        </authorList>
    </citation>
    <scope>NUCLEOTIDE SEQUENCE [LARGE SCALE GENOMIC DNA]</scope>
    <source>
        <strain evidence="3">ATCC 23726 / VPI 4351</strain>
    </source>
</reference>
<evidence type="ECO:0000313" key="2">
    <source>
        <dbReference type="EMBL" id="EFG96184.1"/>
    </source>
</evidence>
<feature type="transmembrane region" description="Helical" evidence="1">
    <location>
        <begin position="98"/>
        <end position="120"/>
    </location>
</feature>
<keyword evidence="1" id="KW-0472">Membrane</keyword>
<keyword evidence="1" id="KW-1133">Transmembrane helix</keyword>